<accession>A0ABT2TDV3</accession>
<keyword evidence="3 4" id="KW-0732">Signal</keyword>
<feature type="domain" description="Periplasmic binding protein" evidence="5">
    <location>
        <begin position="46"/>
        <end position="330"/>
    </location>
</feature>
<dbReference type="EMBL" id="JAOQJX010000023">
    <property type="protein sequence ID" value="MCU6748465.1"/>
    <property type="molecule type" value="Genomic_DNA"/>
</dbReference>
<gene>
    <name evidence="6" type="ORF">OCV51_12510</name>
</gene>
<comment type="subcellular location">
    <subcellularLocation>
        <location evidence="1">Cell envelope</location>
    </subcellularLocation>
</comment>
<dbReference type="Gene3D" id="3.40.50.2300">
    <property type="match status" value="2"/>
</dbReference>
<organism evidence="6 7">
    <name type="scientific">Faecalicatena acetigenes</name>
    <dbReference type="NCBI Taxonomy" id="2981790"/>
    <lineage>
        <taxon>Bacteria</taxon>
        <taxon>Bacillati</taxon>
        <taxon>Bacillota</taxon>
        <taxon>Clostridia</taxon>
        <taxon>Lachnospirales</taxon>
        <taxon>Lachnospiraceae</taxon>
        <taxon>Faecalicatena</taxon>
    </lineage>
</organism>
<dbReference type="PROSITE" id="PS51257">
    <property type="entry name" value="PROKAR_LIPOPROTEIN"/>
    <property type="match status" value="1"/>
</dbReference>
<dbReference type="CDD" id="cd20005">
    <property type="entry name" value="PBP1_ABC_sugar_binding-like"/>
    <property type="match status" value="1"/>
</dbReference>
<keyword evidence="7" id="KW-1185">Reference proteome</keyword>
<evidence type="ECO:0000313" key="7">
    <source>
        <dbReference type="Proteomes" id="UP001652394"/>
    </source>
</evidence>
<dbReference type="PANTHER" id="PTHR46847">
    <property type="entry name" value="D-ALLOSE-BINDING PERIPLASMIC PROTEIN-RELATED"/>
    <property type="match status" value="1"/>
</dbReference>
<dbReference type="PANTHER" id="PTHR46847:SF1">
    <property type="entry name" value="D-ALLOSE-BINDING PERIPLASMIC PROTEIN-RELATED"/>
    <property type="match status" value="1"/>
</dbReference>
<dbReference type="Proteomes" id="UP001652394">
    <property type="component" value="Unassembled WGS sequence"/>
</dbReference>
<comment type="similarity">
    <text evidence="2">Belongs to the bacterial solute-binding protein 2 family.</text>
</comment>
<sequence>MKKKVLSVLLCTAMVASLAIGCGSKDKKAEGSSDSGSSASGDMTVEVVAKGFQHDFWKAVNSGAEKAAEENGVKMNFVGPKDESAVAEQVEQLNNAINKKPSAIVLASLDPESVKGALDTAASQNIPVIGFDSGVPGNDTIVANAATDNYAAGEMAAENMYELIKDKVTDPADTVRIGVVSQDATSGSIIDRTAGFIDKMVSLIGEDKASVEGHDKYNKKVDGAKVIIEVGIPATVEDAACVTVANTLLNKADLIAIYGSNEFSAKNIVTANESLDKLGVDKIVGVGFDAGKIQLDAVRNGIFAGSITQNPVQIGYQAVDLAVKAAKGEEVSDVDTGALWYTAENIDDEEIAACLYE</sequence>
<feature type="signal peptide" evidence="4">
    <location>
        <begin position="1"/>
        <end position="21"/>
    </location>
</feature>
<name>A0ABT2TDV3_9FIRM</name>
<proteinExistence type="inferred from homology"/>
<dbReference type="RefSeq" id="WP_059066229.1">
    <property type="nucleotide sequence ID" value="NZ_JAOQJX010000023.1"/>
</dbReference>
<dbReference type="InterPro" id="IPR025997">
    <property type="entry name" value="SBP_2_dom"/>
</dbReference>
<dbReference type="SUPFAM" id="SSF53822">
    <property type="entry name" value="Periplasmic binding protein-like I"/>
    <property type="match status" value="1"/>
</dbReference>
<evidence type="ECO:0000256" key="1">
    <source>
        <dbReference type="ARBA" id="ARBA00004196"/>
    </source>
</evidence>
<dbReference type="Pfam" id="PF13407">
    <property type="entry name" value="Peripla_BP_4"/>
    <property type="match status" value="1"/>
</dbReference>
<evidence type="ECO:0000313" key="6">
    <source>
        <dbReference type="EMBL" id="MCU6748465.1"/>
    </source>
</evidence>
<comment type="caution">
    <text evidence="6">The sequence shown here is derived from an EMBL/GenBank/DDBJ whole genome shotgun (WGS) entry which is preliminary data.</text>
</comment>
<evidence type="ECO:0000259" key="5">
    <source>
        <dbReference type="Pfam" id="PF13407"/>
    </source>
</evidence>
<evidence type="ECO:0000256" key="3">
    <source>
        <dbReference type="ARBA" id="ARBA00022729"/>
    </source>
</evidence>
<reference evidence="6 7" key="1">
    <citation type="journal article" date="2021" name="ISME Commun">
        <title>Automated analysis of genomic sequences facilitates high-throughput and comprehensive description of bacteria.</title>
        <authorList>
            <person name="Hitch T.C.A."/>
        </authorList>
    </citation>
    <scope>NUCLEOTIDE SEQUENCE [LARGE SCALE GENOMIC DNA]</scope>
    <source>
        <strain evidence="6 7">H2_18</strain>
    </source>
</reference>
<protein>
    <submittedName>
        <fullName evidence="6">ABC transporter substrate-binding protein</fullName>
    </submittedName>
</protein>
<feature type="chain" id="PRO_5046663561" evidence="4">
    <location>
        <begin position="22"/>
        <end position="357"/>
    </location>
</feature>
<evidence type="ECO:0000256" key="4">
    <source>
        <dbReference type="SAM" id="SignalP"/>
    </source>
</evidence>
<dbReference type="InterPro" id="IPR028082">
    <property type="entry name" value="Peripla_BP_I"/>
</dbReference>
<evidence type="ECO:0000256" key="2">
    <source>
        <dbReference type="ARBA" id="ARBA00007639"/>
    </source>
</evidence>